<dbReference type="EMBL" id="JADCKB010000009">
    <property type="protein sequence ID" value="MBE5039979.1"/>
    <property type="molecule type" value="Genomic_DNA"/>
</dbReference>
<name>A0A9D5M5L6_9FIRM</name>
<proteinExistence type="inferred from homology"/>
<organism evidence="5 6">
    <name type="scientific">Ructibacterium gallinarum</name>
    <dbReference type="NCBI Taxonomy" id="2779355"/>
    <lineage>
        <taxon>Bacteria</taxon>
        <taxon>Bacillati</taxon>
        <taxon>Bacillota</taxon>
        <taxon>Clostridia</taxon>
        <taxon>Eubacteriales</taxon>
        <taxon>Oscillospiraceae</taxon>
        <taxon>Ructibacterium</taxon>
    </lineage>
</organism>
<comment type="similarity">
    <text evidence="1">Belongs to the GTP cyclohydrolase I type 2/NIF3 family.</text>
</comment>
<protein>
    <recommendedName>
        <fullName evidence="2">GTP cyclohydrolase 1 type 2 homolog</fullName>
    </recommendedName>
</protein>
<accession>A0A9D5M5L6</accession>
<dbReference type="Gene3D" id="3.40.1390.30">
    <property type="entry name" value="NIF3 (NGG1p interacting factor 3)-like"/>
    <property type="match status" value="2"/>
</dbReference>
<dbReference type="RefSeq" id="WP_226392528.1">
    <property type="nucleotide sequence ID" value="NZ_JADCKB010000009.1"/>
</dbReference>
<dbReference type="GO" id="GO:0005737">
    <property type="term" value="C:cytoplasm"/>
    <property type="evidence" value="ECO:0007669"/>
    <property type="project" value="TreeGrafter"/>
</dbReference>
<dbReference type="InterPro" id="IPR002678">
    <property type="entry name" value="DUF34/NIF3"/>
</dbReference>
<evidence type="ECO:0000256" key="4">
    <source>
        <dbReference type="PIRSR" id="PIRSR602678-1"/>
    </source>
</evidence>
<dbReference type="PANTHER" id="PTHR13799">
    <property type="entry name" value="NGG1 INTERACTING FACTOR 3"/>
    <property type="match status" value="1"/>
</dbReference>
<feature type="binding site" evidence="4">
    <location>
        <position position="230"/>
    </location>
    <ligand>
        <name>a divalent metal cation</name>
        <dbReference type="ChEBI" id="CHEBI:60240"/>
        <label>1</label>
    </ligand>
</feature>
<feature type="binding site" evidence="4">
    <location>
        <position position="66"/>
    </location>
    <ligand>
        <name>a divalent metal cation</name>
        <dbReference type="ChEBI" id="CHEBI:60240"/>
        <label>1</label>
    </ligand>
</feature>
<feature type="binding site" evidence="4">
    <location>
        <position position="104"/>
    </location>
    <ligand>
        <name>a divalent metal cation</name>
        <dbReference type="ChEBI" id="CHEBI:60240"/>
        <label>1</label>
    </ligand>
</feature>
<sequence length="264" mass="28698">MLKVKDIVSAIEQLAPPELAESWDNVGLMTGDLDQRVTTVFLCLDVTSDNVQQAIACGADLIVSHHPLIFSPVKRIIEQDVSGSILRNLIRHDISVYSAHTNLDHADGGMNDMLAKRLSLQQIRHFSDEECTDGTGRPLDAIGRVGVLPAPMEMGDFVELVKDSLGCQTIRSVGNPEEVIKIAALCSGAGGDGIYAAYHAGADVYVTADVKHHEAQLAFELGMNLIDAGHFETENIICSFMADFLESRFQSLNIIASDAQPYFK</sequence>
<evidence type="ECO:0000256" key="2">
    <source>
        <dbReference type="ARBA" id="ARBA00022112"/>
    </source>
</evidence>
<dbReference type="Proteomes" id="UP000806542">
    <property type="component" value="Unassembled WGS sequence"/>
</dbReference>
<dbReference type="NCBIfam" id="TIGR00486">
    <property type="entry name" value="YbgI_SA1388"/>
    <property type="match status" value="1"/>
</dbReference>
<comment type="caution">
    <text evidence="5">The sequence shown here is derived from an EMBL/GenBank/DDBJ whole genome shotgun (WGS) entry which is preliminary data.</text>
</comment>
<dbReference type="Pfam" id="PF01784">
    <property type="entry name" value="DUF34_NIF3"/>
    <property type="match status" value="1"/>
</dbReference>
<gene>
    <name evidence="5" type="ORF">INF28_05815</name>
</gene>
<dbReference type="GO" id="GO:0046872">
    <property type="term" value="F:metal ion binding"/>
    <property type="evidence" value="ECO:0007669"/>
    <property type="project" value="UniProtKB-KW"/>
</dbReference>
<dbReference type="InterPro" id="IPR036069">
    <property type="entry name" value="DUF34/NIF3_sf"/>
</dbReference>
<dbReference type="AlphaFoldDB" id="A0A9D5M5L6"/>
<evidence type="ECO:0000256" key="1">
    <source>
        <dbReference type="ARBA" id="ARBA00006964"/>
    </source>
</evidence>
<evidence type="ECO:0000256" key="3">
    <source>
        <dbReference type="ARBA" id="ARBA00022723"/>
    </source>
</evidence>
<dbReference type="SUPFAM" id="SSF102705">
    <property type="entry name" value="NIF3 (NGG1p interacting factor 3)-like"/>
    <property type="match status" value="1"/>
</dbReference>
<reference evidence="5" key="1">
    <citation type="submission" date="2020-10" db="EMBL/GenBank/DDBJ databases">
        <title>ChiBAC.</title>
        <authorList>
            <person name="Zenner C."/>
            <person name="Hitch T.C.A."/>
            <person name="Clavel T."/>
        </authorList>
    </citation>
    <scope>NUCLEOTIDE SEQUENCE</scope>
    <source>
        <strain evidence="5">DSM 107454</strain>
    </source>
</reference>
<evidence type="ECO:0000313" key="6">
    <source>
        <dbReference type="Proteomes" id="UP000806542"/>
    </source>
</evidence>
<keyword evidence="6" id="KW-1185">Reference proteome</keyword>
<feature type="binding site" evidence="4">
    <location>
        <position position="65"/>
    </location>
    <ligand>
        <name>a divalent metal cation</name>
        <dbReference type="ChEBI" id="CHEBI:60240"/>
        <label>1</label>
    </ligand>
</feature>
<keyword evidence="3 4" id="KW-0479">Metal-binding</keyword>
<feature type="binding site" evidence="4">
    <location>
        <position position="234"/>
    </location>
    <ligand>
        <name>a divalent metal cation</name>
        <dbReference type="ChEBI" id="CHEBI:60240"/>
        <label>1</label>
    </ligand>
</feature>
<dbReference type="FunFam" id="3.40.1390.30:FF:000001">
    <property type="entry name" value="GTP cyclohydrolase 1 type 2"/>
    <property type="match status" value="1"/>
</dbReference>
<dbReference type="PANTHER" id="PTHR13799:SF14">
    <property type="entry name" value="GTP CYCLOHYDROLASE 1 TYPE 2 HOMOLOG"/>
    <property type="match status" value="1"/>
</dbReference>
<evidence type="ECO:0000313" key="5">
    <source>
        <dbReference type="EMBL" id="MBE5039979.1"/>
    </source>
</evidence>